<feature type="region of interest" description="Disordered" evidence="1">
    <location>
        <begin position="70"/>
        <end position="107"/>
    </location>
</feature>
<keyword evidence="3" id="KW-1185">Reference proteome</keyword>
<dbReference type="Proteomes" id="UP000001568">
    <property type="component" value="Chromosome 20"/>
</dbReference>
<dbReference type="GeneID" id="5006780"/>
<evidence type="ECO:0000313" key="3">
    <source>
        <dbReference type="Proteomes" id="UP000001568"/>
    </source>
</evidence>
<reference evidence="2 3" key="1">
    <citation type="journal article" date="2007" name="Proc. Natl. Acad. Sci. U.S.A.">
        <title>The tiny eukaryote Ostreococcus provides genomic insights into the paradox of plankton speciation.</title>
        <authorList>
            <person name="Palenik B."/>
            <person name="Grimwood J."/>
            <person name="Aerts A."/>
            <person name="Rouze P."/>
            <person name="Salamov A."/>
            <person name="Putnam N."/>
            <person name="Dupont C."/>
            <person name="Jorgensen R."/>
            <person name="Derelle E."/>
            <person name="Rombauts S."/>
            <person name="Zhou K."/>
            <person name="Otillar R."/>
            <person name="Merchant S.S."/>
            <person name="Podell S."/>
            <person name="Gaasterland T."/>
            <person name="Napoli C."/>
            <person name="Gendler K."/>
            <person name="Manuell A."/>
            <person name="Tai V."/>
            <person name="Vallon O."/>
            <person name="Piganeau G."/>
            <person name="Jancek S."/>
            <person name="Heijde M."/>
            <person name="Jabbari K."/>
            <person name="Bowler C."/>
            <person name="Lohr M."/>
            <person name="Robbens S."/>
            <person name="Werner G."/>
            <person name="Dubchak I."/>
            <person name="Pazour G.J."/>
            <person name="Ren Q."/>
            <person name="Paulsen I."/>
            <person name="Delwiche C."/>
            <person name="Schmutz J."/>
            <person name="Rokhsar D."/>
            <person name="Van de Peer Y."/>
            <person name="Moreau H."/>
            <person name="Grigoriev I.V."/>
        </authorList>
    </citation>
    <scope>NUCLEOTIDE SEQUENCE [LARGE SCALE GENOMIC DNA]</scope>
    <source>
        <strain evidence="2 3">CCE9901</strain>
    </source>
</reference>
<dbReference type="EMBL" id="CP000600">
    <property type="protein sequence ID" value="ABP01040.1"/>
    <property type="molecule type" value="Genomic_DNA"/>
</dbReference>
<evidence type="ECO:0000313" key="2">
    <source>
        <dbReference type="EMBL" id="ABP01040.1"/>
    </source>
</evidence>
<gene>
    <name evidence="2" type="ORF">OSTLU_94090</name>
</gene>
<accession>A4SB66</accession>
<evidence type="ECO:0000256" key="1">
    <source>
        <dbReference type="SAM" id="MobiDB-lite"/>
    </source>
</evidence>
<organism evidence="2 3">
    <name type="scientific">Ostreococcus lucimarinus (strain CCE9901)</name>
    <dbReference type="NCBI Taxonomy" id="436017"/>
    <lineage>
        <taxon>Eukaryota</taxon>
        <taxon>Viridiplantae</taxon>
        <taxon>Chlorophyta</taxon>
        <taxon>Mamiellophyceae</taxon>
        <taxon>Mamiellales</taxon>
        <taxon>Bathycoccaceae</taxon>
        <taxon>Ostreococcus</taxon>
    </lineage>
</organism>
<proteinExistence type="predicted"/>
<dbReference type="RefSeq" id="XP_001422723.1">
    <property type="nucleotide sequence ID" value="XM_001422686.1"/>
</dbReference>
<protein>
    <submittedName>
        <fullName evidence="2">Uncharacterized protein</fullName>
    </submittedName>
</protein>
<dbReference type="KEGG" id="olu:OSTLU_94090"/>
<feature type="non-terminal residue" evidence="2">
    <location>
        <position position="1"/>
    </location>
</feature>
<dbReference type="HOGENOM" id="CLU_2216724_0_0_1"/>
<name>A4SB66_OSTLU</name>
<dbReference type="Gramene" id="ABP01040">
    <property type="protein sequence ID" value="ABP01040"/>
    <property type="gene ID" value="OSTLU_94090"/>
</dbReference>
<sequence length="107" mass="11746">VTDDARAMPRWRTQDEELPANSEELQQAIKDWLTKKRTAAGKVKQVLGLLNHERLGYVCAQCAVATRGGREVEGDDGEVLSRSRRANGPTDRATRAFHPSQGGCGEV</sequence>
<dbReference type="AlphaFoldDB" id="A4SB66"/>